<gene>
    <name evidence="1" type="ORF">H9Q78_00690</name>
</gene>
<dbReference type="InterPro" id="IPR041492">
    <property type="entry name" value="HAD_2"/>
</dbReference>
<dbReference type="InterPro" id="IPR023198">
    <property type="entry name" value="PGP-like_dom2"/>
</dbReference>
<dbReference type="SFLD" id="SFLDG01129">
    <property type="entry name" value="C1.5:_HAD__Beta-PGM__Phosphata"/>
    <property type="match status" value="1"/>
</dbReference>
<dbReference type="InterPro" id="IPR050155">
    <property type="entry name" value="HAD-like_hydrolase_sf"/>
</dbReference>
<evidence type="ECO:0000313" key="2">
    <source>
        <dbReference type="Proteomes" id="UP000515823"/>
    </source>
</evidence>
<proteinExistence type="predicted"/>
<dbReference type="SFLD" id="SFLDG01135">
    <property type="entry name" value="C1.5.6:_HAD__Beta-PGM__Phospha"/>
    <property type="match status" value="1"/>
</dbReference>
<dbReference type="PANTHER" id="PTHR43434">
    <property type="entry name" value="PHOSPHOGLYCOLATE PHOSPHATASE"/>
    <property type="match status" value="1"/>
</dbReference>
<dbReference type="KEGG" id="qdo:H9Q78_00690"/>
<dbReference type="InterPro" id="IPR036412">
    <property type="entry name" value="HAD-like_sf"/>
</dbReference>
<dbReference type="EMBL" id="CP060634">
    <property type="protein sequence ID" value="QNM05723.1"/>
    <property type="molecule type" value="Genomic_DNA"/>
</dbReference>
<accession>A0A7G9G4J1</accession>
<dbReference type="PANTHER" id="PTHR43434:SF20">
    <property type="entry name" value="5'-NUCLEOTIDASE"/>
    <property type="match status" value="1"/>
</dbReference>
<keyword evidence="1" id="KW-0378">Hydrolase</keyword>
<dbReference type="SFLD" id="SFLDS00003">
    <property type="entry name" value="Haloacid_Dehalogenase"/>
    <property type="match status" value="1"/>
</dbReference>
<dbReference type="CDD" id="cd04302">
    <property type="entry name" value="HAD_5NT"/>
    <property type="match status" value="1"/>
</dbReference>
<sequence>MARIILFDLDGTLADPKEGITRCVQYGMEALGYAEPDLGRLTPFIGPPLKDMFMEYCGFEPEQADEAVKKYRERFSEKGMYENEIYEGIEDMLRTLKESGIRLGVATSKPWVFAEPILRHFGILDYFEFVTGSELSGERVQKSEVIEEALRRFGAGPEEKGNVFMVGDRKHDILGALKAGVNSVGVTYGYGGYEELSQAGAGHIVDTVEELTELLLKL</sequence>
<dbReference type="NCBIfam" id="TIGR01549">
    <property type="entry name" value="HAD-SF-IA-v1"/>
    <property type="match status" value="1"/>
</dbReference>
<protein>
    <submittedName>
        <fullName evidence="1">HAD family hydrolase</fullName>
    </submittedName>
</protein>
<keyword evidence="2" id="KW-1185">Reference proteome</keyword>
<dbReference type="InterPro" id="IPR023214">
    <property type="entry name" value="HAD_sf"/>
</dbReference>
<evidence type="ECO:0000313" key="1">
    <source>
        <dbReference type="EMBL" id="QNM05723.1"/>
    </source>
</evidence>
<dbReference type="GO" id="GO:0004713">
    <property type="term" value="F:protein tyrosine kinase activity"/>
    <property type="evidence" value="ECO:0007669"/>
    <property type="project" value="TreeGrafter"/>
</dbReference>
<dbReference type="Proteomes" id="UP000515823">
    <property type="component" value="Chromosome"/>
</dbReference>
<name>A0A7G9G4J1_9FIRM</name>
<reference evidence="1 2" key="1">
    <citation type="submission" date="2020-08" db="EMBL/GenBank/DDBJ databases">
        <authorList>
            <person name="Liu C."/>
            <person name="Sun Q."/>
        </authorList>
    </citation>
    <scope>NUCLEOTIDE SEQUENCE [LARGE SCALE GENOMIC DNA]</scope>
    <source>
        <strain evidence="1 2">NSJ-38</strain>
    </source>
</reference>
<dbReference type="FunFam" id="3.40.50.1000:FF:000022">
    <property type="entry name" value="Phosphoglycolate phosphatase"/>
    <property type="match status" value="1"/>
</dbReference>
<dbReference type="GO" id="GO:0016787">
    <property type="term" value="F:hydrolase activity"/>
    <property type="evidence" value="ECO:0007669"/>
    <property type="project" value="UniProtKB-KW"/>
</dbReference>
<organism evidence="1 2">
    <name type="scientific">Qiania dongpingensis</name>
    <dbReference type="NCBI Taxonomy" id="2763669"/>
    <lineage>
        <taxon>Bacteria</taxon>
        <taxon>Bacillati</taxon>
        <taxon>Bacillota</taxon>
        <taxon>Clostridia</taxon>
        <taxon>Lachnospirales</taxon>
        <taxon>Lachnospiraceae</taxon>
        <taxon>Qiania</taxon>
    </lineage>
</organism>
<dbReference type="SUPFAM" id="SSF56784">
    <property type="entry name" value="HAD-like"/>
    <property type="match status" value="1"/>
</dbReference>
<dbReference type="Gene3D" id="1.10.150.240">
    <property type="entry name" value="Putative phosphatase, domain 2"/>
    <property type="match status" value="1"/>
</dbReference>
<dbReference type="InterPro" id="IPR006439">
    <property type="entry name" value="HAD-SF_hydro_IA"/>
</dbReference>
<dbReference type="Gene3D" id="3.40.50.1000">
    <property type="entry name" value="HAD superfamily/HAD-like"/>
    <property type="match status" value="1"/>
</dbReference>
<dbReference type="RefSeq" id="WP_249302972.1">
    <property type="nucleotide sequence ID" value="NZ_CP060634.1"/>
</dbReference>
<dbReference type="AlphaFoldDB" id="A0A7G9G4J1"/>
<dbReference type="GO" id="GO:0005829">
    <property type="term" value="C:cytosol"/>
    <property type="evidence" value="ECO:0007669"/>
    <property type="project" value="TreeGrafter"/>
</dbReference>
<dbReference type="Pfam" id="PF13419">
    <property type="entry name" value="HAD_2"/>
    <property type="match status" value="1"/>
</dbReference>